<feature type="transmembrane region" description="Helical" evidence="2">
    <location>
        <begin position="6"/>
        <end position="27"/>
    </location>
</feature>
<dbReference type="STRING" id="265726.KY46_08445"/>
<feature type="transmembrane region" description="Helical" evidence="2">
    <location>
        <begin position="122"/>
        <end position="141"/>
    </location>
</feature>
<dbReference type="PANTHER" id="PTHR34821">
    <property type="entry name" value="INNER MEMBRANE PROTEIN YDCZ"/>
    <property type="match status" value="1"/>
</dbReference>
<reference evidence="3 4" key="1">
    <citation type="submission" date="2014-12" db="EMBL/GenBank/DDBJ databases">
        <title>Mercury Reductase activity and rhizosphere competence traits in the genome of root associated Photobacterium halotolerans MELD1.</title>
        <authorList>
            <person name="Mathew D.C."/>
            <person name="Huang C.-C."/>
        </authorList>
    </citation>
    <scope>NUCLEOTIDE SEQUENCE [LARGE SCALE GENOMIC DNA]</scope>
    <source>
        <strain evidence="3 4">MELD1</strain>
    </source>
</reference>
<feature type="compositionally biased region" description="Basic residues" evidence="1">
    <location>
        <begin position="159"/>
        <end position="168"/>
    </location>
</feature>
<keyword evidence="2" id="KW-0812">Transmembrane</keyword>
<dbReference type="Pfam" id="PF04657">
    <property type="entry name" value="DMT_YdcZ"/>
    <property type="match status" value="1"/>
</dbReference>
<evidence type="ECO:0000256" key="1">
    <source>
        <dbReference type="SAM" id="MobiDB-lite"/>
    </source>
</evidence>
<dbReference type="OrthoDB" id="4212731at2"/>
<keyword evidence="2" id="KW-1133">Transmembrane helix</keyword>
<evidence type="ECO:0000313" key="3">
    <source>
        <dbReference type="EMBL" id="KKD00272.1"/>
    </source>
</evidence>
<feature type="compositionally biased region" description="Basic and acidic residues" evidence="1">
    <location>
        <begin position="149"/>
        <end position="158"/>
    </location>
</feature>
<dbReference type="Proteomes" id="UP000033633">
    <property type="component" value="Unassembled WGS sequence"/>
</dbReference>
<comment type="caution">
    <text evidence="3">The sequence shown here is derived from an EMBL/GenBank/DDBJ whole genome shotgun (WGS) entry which is preliminary data.</text>
</comment>
<evidence type="ECO:0000313" key="4">
    <source>
        <dbReference type="Proteomes" id="UP000033633"/>
    </source>
</evidence>
<feature type="transmembrane region" description="Helical" evidence="2">
    <location>
        <begin position="97"/>
        <end position="116"/>
    </location>
</feature>
<dbReference type="GO" id="GO:0005886">
    <property type="term" value="C:plasma membrane"/>
    <property type="evidence" value="ECO:0007669"/>
    <property type="project" value="TreeGrafter"/>
</dbReference>
<dbReference type="RefSeq" id="WP_046220202.1">
    <property type="nucleotide sequence ID" value="NZ_JWYV01000005.1"/>
</dbReference>
<accession>A0A0F5VEN8</accession>
<keyword evidence="2" id="KW-0472">Membrane</keyword>
<gene>
    <name evidence="3" type="ORF">KY46_08445</name>
</gene>
<keyword evidence="4" id="KW-1185">Reference proteome</keyword>
<feature type="transmembrane region" description="Helical" evidence="2">
    <location>
        <begin position="66"/>
        <end position="85"/>
    </location>
</feature>
<dbReference type="EMBL" id="JWYV01000005">
    <property type="protein sequence ID" value="KKD00272.1"/>
    <property type="molecule type" value="Genomic_DNA"/>
</dbReference>
<organism evidence="3 4">
    <name type="scientific">Photobacterium halotolerans</name>
    <dbReference type="NCBI Taxonomy" id="265726"/>
    <lineage>
        <taxon>Bacteria</taxon>
        <taxon>Pseudomonadati</taxon>
        <taxon>Pseudomonadota</taxon>
        <taxon>Gammaproteobacteria</taxon>
        <taxon>Vibrionales</taxon>
        <taxon>Vibrionaceae</taxon>
        <taxon>Photobacterium</taxon>
    </lineage>
</organism>
<feature type="transmembrane region" description="Helical" evidence="2">
    <location>
        <begin position="39"/>
        <end position="60"/>
    </location>
</feature>
<evidence type="ECO:0000256" key="2">
    <source>
        <dbReference type="SAM" id="Phobius"/>
    </source>
</evidence>
<sequence length="168" mass="18146">MSWFIFLAVLNGVCISLSRILNGRLSLSRTAMISSYCNHLIGFIFLSLLVLVVHGGSFSLRQNAPLSAYAGGVIGVLFVAVNSLVLPKIGAMRTSLLVISGQMLVGVLLSLILLLLKGQTLLAMIWPIAGMILILLGVSLNQQRQVTSDRKPDAELRRHVPNKKKPAS</sequence>
<name>A0A0F5VEN8_9GAMM</name>
<proteinExistence type="predicted"/>
<protein>
    <recommendedName>
        <fullName evidence="5">EamA domain-containing protein</fullName>
    </recommendedName>
</protein>
<dbReference type="PATRIC" id="fig|265726.11.peg.3822"/>
<dbReference type="InterPro" id="IPR006750">
    <property type="entry name" value="YdcZ"/>
</dbReference>
<dbReference type="AlphaFoldDB" id="A0A0F5VEN8"/>
<feature type="region of interest" description="Disordered" evidence="1">
    <location>
        <begin position="149"/>
        <end position="168"/>
    </location>
</feature>
<evidence type="ECO:0008006" key="5">
    <source>
        <dbReference type="Google" id="ProtNLM"/>
    </source>
</evidence>
<dbReference type="PANTHER" id="PTHR34821:SF2">
    <property type="entry name" value="INNER MEMBRANE PROTEIN YDCZ"/>
    <property type="match status" value="1"/>
</dbReference>